<dbReference type="Gene3D" id="3.30.420.210">
    <property type="entry name" value="SEP domain"/>
    <property type="match status" value="1"/>
</dbReference>
<dbReference type="SUPFAM" id="SSF54236">
    <property type="entry name" value="Ubiquitin-like"/>
    <property type="match status" value="1"/>
</dbReference>
<evidence type="ECO:0000313" key="4">
    <source>
        <dbReference type="EMBL" id="KAG8459274.1"/>
    </source>
</evidence>
<sequence>MAEKLPPVLLALHACELREKHGEIERLARENERLRAQLREMELFLADYGLEWVGGERGAAAGDASSPRGATPAAGGAPPHIDLVRVRARVEELNALAGDGSSMVATLAAPGAVSRLTPIEPLPLTFWQNGMQVGDHPVREYVDVEVGVFLADLLDGYFPYELRHAFPEGTPFEVRDRLGDRLGAGRGAAAPHDWGAGRSLRAHAHAPCAAALARASLHVAAAPSAQSAEAPGDARRGGLPMEDARVRGAAAPRESEVSVLLQVRGIDGEPLCQLCLPADAPLGELRAAIAHSAALPARAWPAFELRTTFPNRSYGTELDGEPIGALGFAPTATLHLHALPALPQRPQHGAHVGDQGADGSGARLAQFHAHAARRSSAPYVGALGEPERAPGKPQRMSATTKEGVQSATQPATERARRLQPVRPGRWQSVSARTRKLRGF</sequence>
<evidence type="ECO:0000313" key="5">
    <source>
        <dbReference type="Proteomes" id="UP000751190"/>
    </source>
</evidence>
<reference evidence="4" key="1">
    <citation type="submission" date="2021-05" db="EMBL/GenBank/DDBJ databases">
        <title>The genome of the haptophyte Pavlova lutheri (Diacronema luteri, Pavlovales) - a model for lipid biosynthesis in eukaryotic algae.</title>
        <authorList>
            <person name="Hulatt C.J."/>
            <person name="Posewitz M.C."/>
        </authorList>
    </citation>
    <scope>NUCLEOTIDE SEQUENCE</scope>
    <source>
        <strain evidence="4">NIVA-4/92</strain>
    </source>
</reference>
<dbReference type="InterPro" id="IPR012989">
    <property type="entry name" value="SEP_domain"/>
</dbReference>
<dbReference type="EMBL" id="JAGTXO010000042">
    <property type="protein sequence ID" value="KAG8459274.1"/>
    <property type="molecule type" value="Genomic_DNA"/>
</dbReference>
<comment type="caution">
    <text evidence="4">The sequence shown here is derived from an EMBL/GenBank/DDBJ whole genome shotgun (WGS) entry which is preliminary data.</text>
</comment>
<evidence type="ECO:0000256" key="1">
    <source>
        <dbReference type="SAM" id="Coils"/>
    </source>
</evidence>
<dbReference type="PROSITE" id="PS51399">
    <property type="entry name" value="SEP"/>
    <property type="match status" value="1"/>
</dbReference>
<dbReference type="PANTHER" id="PTHR23333:SF4">
    <property type="entry name" value="UBX DOMAIN-CONTAINING PROTEIN 11"/>
    <property type="match status" value="1"/>
</dbReference>
<dbReference type="InterPro" id="IPR029071">
    <property type="entry name" value="Ubiquitin-like_domsf"/>
</dbReference>
<dbReference type="Pfam" id="PF08059">
    <property type="entry name" value="SEP"/>
    <property type="match status" value="1"/>
</dbReference>
<dbReference type="OMA" id="RTYDNES"/>
<feature type="domain" description="SEP" evidence="3">
    <location>
        <begin position="119"/>
        <end position="183"/>
    </location>
</feature>
<protein>
    <recommendedName>
        <fullName evidence="3">SEP domain-containing protein</fullName>
    </recommendedName>
</protein>
<dbReference type="Proteomes" id="UP000751190">
    <property type="component" value="Unassembled WGS sequence"/>
</dbReference>
<proteinExistence type="predicted"/>
<feature type="compositionally biased region" description="Polar residues" evidence="2">
    <location>
        <begin position="396"/>
        <end position="411"/>
    </location>
</feature>
<evidence type="ECO:0000259" key="3">
    <source>
        <dbReference type="PROSITE" id="PS51399"/>
    </source>
</evidence>
<keyword evidence="5" id="KW-1185">Reference proteome</keyword>
<keyword evidence="1" id="KW-0175">Coiled coil</keyword>
<gene>
    <name evidence="4" type="ORF">KFE25_014119</name>
</gene>
<dbReference type="PANTHER" id="PTHR23333">
    <property type="entry name" value="UBX DOMAIN CONTAINING PROTEIN"/>
    <property type="match status" value="1"/>
</dbReference>
<evidence type="ECO:0000256" key="2">
    <source>
        <dbReference type="SAM" id="MobiDB-lite"/>
    </source>
</evidence>
<feature type="region of interest" description="Disordered" evidence="2">
    <location>
        <begin position="375"/>
        <end position="439"/>
    </location>
</feature>
<accession>A0A8J5XEJ9</accession>
<dbReference type="AlphaFoldDB" id="A0A8J5XEJ9"/>
<dbReference type="Gene3D" id="3.10.20.90">
    <property type="entry name" value="Phosphatidylinositol 3-kinase Catalytic Subunit, Chain A, domain 1"/>
    <property type="match status" value="1"/>
</dbReference>
<name>A0A8J5XEJ9_DIALT</name>
<dbReference type="GO" id="GO:0043130">
    <property type="term" value="F:ubiquitin binding"/>
    <property type="evidence" value="ECO:0007669"/>
    <property type="project" value="TreeGrafter"/>
</dbReference>
<dbReference type="SUPFAM" id="SSF102848">
    <property type="entry name" value="NSFL1 (p97 ATPase) cofactor p47, SEP domain"/>
    <property type="match status" value="1"/>
</dbReference>
<organism evidence="4 5">
    <name type="scientific">Diacronema lutheri</name>
    <name type="common">Unicellular marine alga</name>
    <name type="synonym">Monochrysis lutheri</name>
    <dbReference type="NCBI Taxonomy" id="2081491"/>
    <lineage>
        <taxon>Eukaryota</taxon>
        <taxon>Haptista</taxon>
        <taxon>Haptophyta</taxon>
        <taxon>Pavlovophyceae</taxon>
        <taxon>Pavlovales</taxon>
        <taxon>Pavlovaceae</taxon>
        <taxon>Diacronema</taxon>
    </lineage>
</organism>
<feature type="coiled-coil region" evidence="1">
    <location>
        <begin position="17"/>
        <end position="44"/>
    </location>
</feature>
<feature type="compositionally biased region" description="Low complexity" evidence="2">
    <location>
        <begin position="67"/>
        <end position="78"/>
    </location>
</feature>
<dbReference type="GO" id="GO:0043161">
    <property type="term" value="P:proteasome-mediated ubiquitin-dependent protein catabolic process"/>
    <property type="evidence" value="ECO:0007669"/>
    <property type="project" value="TreeGrafter"/>
</dbReference>
<dbReference type="InterPro" id="IPR036241">
    <property type="entry name" value="NSFL1C_SEP_dom_sf"/>
</dbReference>
<feature type="region of interest" description="Disordered" evidence="2">
    <location>
        <begin position="59"/>
        <end position="78"/>
    </location>
</feature>
<dbReference type="OrthoDB" id="25887at2759"/>